<dbReference type="SUPFAM" id="SSF46955">
    <property type="entry name" value="Putative DNA-binding domain"/>
    <property type="match status" value="1"/>
</dbReference>
<feature type="domain" description="Helix-turn-helix" evidence="1">
    <location>
        <begin position="42"/>
        <end position="89"/>
    </location>
</feature>
<comment type="caution">
    <text evidence="2">The sequence shown here is derived from an EMBL/GenBank/DDBJ whole genome shotgun (WGS) entry which is preliminary data.</text>
</comment>
<sequence>MTAMKAQITLPIDFDKMLQERIHQEVVRVMNENKQQPVPKKLNIGQAAAYAGVARNTLLSWTKKGLLVQVVGGVKRINTADIDDYMNNHGK</sequence>
<dbReference type="RefSeq" id="WP_129302768.1">
    <property type="nucleotide sequence ID" value="NZ_MSSM01000036.1"/>
</dbReference>
<gene>
    <name evidence="2" type="ORF">BVJ53_12675</name>
</gene>
<keyword evidence="2" id="KW-0238">DNA-binding</keyword>
<dbReference type="InterPro" id="IPR009061">
    <property type="entry name" value="DNA-bd_dom_put_sf"/>
</dbReference>
<evidence type="ECO:0000313" key="2">
    <source>
        <dbReference type="EMBL" id="RXT18944.1"/>
    </source>
</evidence>
<protein>
    <submittedName>
        <fullName evidence="2">DNA-binding protein</fullName>
    </submittedName>
</protein>
<organism evidence="2 3">
    <name type="scientific">Lacticaseibacillus chiayiensis</name>
    <dbReference type="NCBI Taxonomy" id="2100821"/>
    <lineage>
        <taxon>Bacteria</taxon>
        <taxon>Bacillati</taxon>
        <taxon>Bacillota</taxon>
        <taxon>Bacilli</taxon>
        <taxon>Lactobacillales</taxon>
        <taxon>Lactobacillaceae</taxon>
        <taxon>Lacticaseibacillus</taxon>
    </lineage>
</organism>
<evidence type="ECO:0000313" key="3">
    <source>
        <dbReference type="Proteomes" id="UP000290475"/>
    </source>
</evidence>
<name>A0A4Q1TKE8_9LACO</name>
<dbReference type="Proteomes" id="UP000290475">
    <property type="component" value="Unassembled WGS sequence"/>
</dbReference>
<reference evidence="2 3" key="1">
    <citation type="submission" date="2017-01" db="EMBL/GenBank/DDBJ databases">
        <title>Lactobacillus chiayiensis sp. nov., a lactic acid bacterium isolated from compost.</title>
        <authorList>
            <person name="Huang C.-H."/>
        </authorList>
    </citation>
    <scope>NUCLEOTIDE SEQUENCE [LARGE SCALE GENOMIC DNA]</scope>
    <source>
        <strain evidence="3">chh01</strain>
    </source>
</reference>
<evidence type="ECO:0000259" key="1">
    <source>
        <dbReference type="Pfam" id="PF12728"/>
    </source>
</evidence>
<dbReference type="Pfam" id="PF12728">
    <property type="entry name" value="HTH_17"/>
    <property type="match status" value="1"/>
</dbReference>
<dbReference type="EMBL" id="MSSM01000036">
    <property type="protein sequence ID" value="RXT18944.1"/>
    <property type="molecule type" value="Genomic_DNA"/>
</dbReference>
<proteinExistence type="predicted"/>
<dbReference type="GO" id="GO:0003677">
    <property type="term" value="F:DNA binding"/>
    <property type="evidence" value="ECO:0007669"/>
    <property type="project" value="UniProtKB-KW"/>
</dbReference>
<dbReference type="InterPro" id="IPR041657">
    <property type="entry name" value="HTH_17"/>
</dbReference>
<accession>A0A4Q1TKE8</accession>
<dbReference type="AlphaFoldDB" id="A0A4Q1TKE8"/>